<evidence type="ECO:0000313" key="14">
    <source>
        <dbReference type="Proteomes" id="UP000838756"/>
    </source>
</evidence>
<evidence type="ECO:0000256" key="8">
    <source>
        <dbReference type="PIRSR" id="PIRSR628651-51"/>
    </source>
</evidence>
<keyword evidence="5 8" id="KW-0862">Zinc</keyword>
<dbReference type="Pfam" id="PF12998">
    <property type="entry name" value="ING"/>
    <property type="match status" value="1"/>
</dbReference>
<accession>A0A8S4R368</accession>
<dbReference type="OrthoDB" id="5411773at2759"/>
<evidence type="ECO:0000256" key="2">
    <source>
        <dbReference type="ARBA" id="ARBA00010210"/>
    </source>
</evidence>
<dbReference type="SMART" id="SM00249">
    <property type="entry name" value="PHD"/>
    <property type="match status" value="1"/>
</dbReference>
<feature type="site" description="Histone H3K4me3 binding" evidence="7">
    <location>
        <position position="267"/>
    </location>
</feature>
<comment type="similarity">
    <text evidence="2 10">Belongs to the ING family.</text>
</comment>
<dbReference type="GO" id="GO:0008270">
    <property type="term" value="F:zinc ion binding"/>
    <property type="evidence" value="ECO:0007669"/>
    <property type="project" value="UniProtKB-KW"/>
</dbReference>
<name>A0A8S4R368_9NEOP</name>
<dbReference type="PROSITE" id="PS50016">
    <property type="entry name" value="ZF_PHD_2"/>
    <property type="match status" value="1"/>
</dbReference>
<protein>
    <recommendedName>
        <fullName evidence="10">Inhibitor of growth protein</fullName>
    </recommendedName>
</protein>
<feature type="binding site" evidence="8">
    <location>
        <position position="280"/>
    </location>
    <ligand>
        <name>Zn(2+)</name>
        <dbReference type="ChEBI" id="CHEBI:29105"/>
        <label>1</label>
    </ligand>
</feature>
<dbReference type="Gene3D" id="6.10.140.1740">
    <property type="match status" value="1"/>
</dbReference>
<evidence type="ECO:0000256" key="6">
    <source>
        <dbReference type="ARBA" id="ARBA00023242"/>
    </source>
</evidence>
<dbReference type="InterPro" id="IPR028643">
    <property type="entry name" value="ING1_PHD_Znf"/>
</dbReference>
<feature type="compositionally biased region" description="Acidic residues" evidence="11">
    <location>
        <begin position="238"/>
        <end position="247"/>
    </location>
</feature>
<feature type="site" description="Histone H3K4me3 binding" evidence="7">
    <location>
        <position position="252"/>
    </location>
</feature>
<evidence type="ECO:0000256" key="4">
    <source>
        <dbReference type="ARBA" id="ARBA00022771"/>
    </source>
</evidence>
<dbReference type="InterPro" id="IPR011011">
    <property type="entry name" value="Znf_FYVE_PHD"/>
</dbReference>
<dbReference type="PANTHER" id="PTHR10333">
    <property type="entry name" value="INHIBITOR OF GROWTH PROTEIN"/>
    <property type="match status" value="1"/>
</dbReference>
<evidence type="ECO:0000259" key="12">
    <source>
        <dbReference type="PROSITE" id="PS50016"/>
    </source>
</evidence>
<keyword evidence="10" id="KW-0156">Chromatin regulator</keyword>
<dbReference type="GO" id="GO:0045893">
    <property type="term" value="P:positive regulation of DNA-templated transcription"/>
    <property type="evidence" value="ECO:0007669"/>
    <property type="project" value="TreeGrafter"/>
</dbReference>
<evidence type="ECO:0000256" key="5">
    <source>
        <dbReference type="ARBA" id="ARBA00022833"/>
    </source>
</evidence>
<dbReference type="InterPro" id="IPR001965">
    <property type="entry name" value="Znf_PHD"/>
</dbReference>
<feature type="site" description="Histone H3K4me3 binding" evidence="7">
    <location>
        <position position="263"/>
    </location>
</feature>
<keyword evidence="3 8" id="KW-0479">Metal-binding</keyword>
<dbReference type="Gene3D" id="3.30.40.10">
    <property type="entry name" value="Zinc/RING finger domain, C3HC4 (zinc finger)"/>
    <property type="match status" value="1"/>
</dbReference>
<comment type="subunit">
    <text evidence="10">Component of an histone acetyltransferase complex. Interacts with H3K4me3 and to a lesser extent with H3K4me2.</text>
</comment>
<comment type="function">
    <text evidence="10">Component of an histone acetyltransferase complex.</text>
</comment>
<dbReference type="SMART" id="SM01408">
    <property type="entry name" value="ING"/>
    <property type="match status" value="1"/>
</dbReference>
<dbReference type="PANTHER" id="PTHR10333:SF89">
    <property type="entry name" value="INHIBITOR OF GROWTH PROTEIN"/>
    <property type="match status" value="1"/>
</dbReference>
<dbReference type="FunFam" id="3.30.40.10:FF:000021">
    <property type="entry name" value="Inhibitor of growth 2b"/>
    <property type="match status" value="1"/>
</dbReference>
<evidence type="ECO:0000256" key="9">
    <source>
        <dbReference type="PROSITE-ProRule" id="PRU00146"/>
    </source>
</evidence>
<evidence type="ECO:0000256" key="7">
    <source>
        <dbReference type="PIRSR" id="PIRSR628651-50"/>
    </source>
</evidence>
<comment type="caution">
    <text evidence="13">The sequence shown here is derived from an EMBL/GenBank/DDBJ whole genome shotgun (WGS) entry which is preliminary data.</text>
</comment>
<feature type="domain" description="PHD-type" evidence="12">
    <location>
        <begin position="250"/>
        <end position="299"/>
    </location>
</feature>
<keyword evidence="14" id="KW-1185">Reference proteome</keyword>
<dbReference type="GO" id="GO:0006325">
    <property type="term" value="P:chromatin organization"/>
    <property type="evidence" value="ECO:0007669"/>
    <property type="project" value="UniProtKB-KW"/>
</dbReference>
<dbReference type="AlphaFoldDB" id="A0A8S4R368"/>
<feature type="compositionally biased region" description="Basic and acidic residues" evidence="11">
    <location>
        <begin position="201"/>
        <end position="210"/>
    </location>
</feature>
<organism evidence="13 14">
    <name type="scientific">Pararge aegeria aegeria</name>
    <dbReference type="NCBI Taxonomy" id="348720"/>
    <lineage>
        <taxon>Eukaryota</taxon>
        <taxon>Metazoa</taxon>
        <taxon>Ecdysozoa</taxon>
        <taxon>Arthropoda</taxon>
        <taxon>Hexapoda</taxon>
        <taxon>Insecta</taxon>
        <taxon>Pterygota</taxon>
        <taxon>Neoptera</taxon>
        <taxon>Endopterygota</taxon>
        <taxon>Lepidoptera</taxon>
        <taxon>Glossata</taxon>
        <taxon>Ditrysia</taxon>
        <taxon>Papilionoidea</taxon>
        <taxon>Nymphalidae</taxon>
        <taxon>Satyrinae</taxon>
        <taxon>Satyrini</taxon>
        <taxon>Parargina</taxon>
        <taxon>Pararge</taxon>
    </lineage>
</organism>
<dbReference type="InterPro" id="IPR019787">
    <property type="entry name" value="Znf_PHD-finger"/>
</dbReference>
<dbReference type="EMBL" id="CAKXAJ010024797">
    <property type="protein sequence ID" value="CAH2230373.1"/>
    <property type="molecule type" value="Genomic_DNA"/>
</dbReference>
<feature type="binding site" evidence="8">
    <location>
        <position position="293"/>
    </location>
    <ligand>
        <name>Zn(2+)</name>
        <dbReference type="ChEBI" id="CHEBI:29105"/>
        <label>2</label>
    </ligand>
</feature>
<dbReference type="InterPro" id="IPR019786">
    <property type="entry name" value="Zinc_finger_PHD-type_CS"/>
</dbReference>
<feature type="binding site" evidence="8">
    <location>
        <position position="271"/>
    </location>
    <ligand>
        <name>Zn(2+)</name>
        <dbReference type="ChEBI" id="CHEBI:29105"/>
        <label>2</label>
    </ligand>
</feature>
<dbReference type="PROSITE" id="PS01359">
    <property type="entry name" value="ZF_PHD_1"/>
    <property type="match status" value="1"/>
</dbReference>
<dbReference type="InterPro" id="IPR024610">
    <property type="entry name" value="ING_N_histone-binding"/>
</dbReference>
<comment type="subcellular location">
    <subcellularLocation>
        <location evidence="1 10">Nucleus</location>
    </subcellularLocation>
</comment>
<evidence type="ECO:0000256" key="1">
    <source>
        <dbReference type="ARBA" id="ARBA00004123"/>
    </source>
</evidence>
<dbReference type="SUPFAM" id="SSF57903">
    <property type="entry name" value="FYVE/PHD zinc finger"/>
    <property type="match status" value="1"/>
</dbReference>
<dbReference type="InterPro" id="IPR028651">
    <property type="entry name" value="ING_fam"/>
</dbReference>
<feature type="binding site" evidence="8">
    <location>
        <position position="266"/>
    </location>
    <ligand>
        <name>Zn(2+)</name>
        <dbReference type="ChEBI" id="CHEBI:29105"/>
        <label>2</label>
    </ligand>
</feature>
<comment type="domain">
    <text evidence="10">The PHD-type zinc finger mediates the binding to H3K4me3.</text>
</comment>
<gene>
    <name evidence="13" type="primary">jg19189</name>
    <name evidence="13" type="ORF">PAEG_LOCUS9589</name>
</gene>
<keyword evidence="6 10" id="KW-0539">Nucleus</keyword>
<keyword evidence="4 9" id="KW-0863">Zinc-finger</keyword>
<feature type="binding site" evidence="8">
    <location>
        <position position="296"/>
    </location>
    <ligand>
        <name>Zn(2+)</name>
        <dbReference type="ChEBI" id="CHEBI:29105"/>
        <label>2</label>
    </ligand>
</feature>
<feature type="compositionally biased region" description="Basic and acidic residues" evidence="11">
    <location>
        <begin position="162"/>
        <end position="182"/>
    </location>
</feature>
<feature type="compositionally biased region" description="Low complexity" evidence="11">
    <location>
        <begin position="190"/>
        <end position="199"/>
    </location>
</feature>
<feature type="binding site" evidence="8">
    <location>
        <position position="253"/>
    </location>
    <ligand>
        <name>Zn(2+)</name>
        <dbReference type="ChEBI" id="CHEBI:29105"/>
        <label>1</label>
    </ligand>
</feature>
<dbReference type="InterPro" id="IPR013083">
    <property type="entry name" value="Znf_RING/FYVE/PHD"/>
</dbReference>
<dbReference type="CDD" id="cd15584">
    <property type="entry name" value="PHD_ING1_2"/>
    <property type="match status" value="1"/>
</dbReference>
<dbReference type="GO" id="GO:0005634">
    <property type="term" value="C:nucleus"/>
    <property type="evidence" value="ECO:0007669"/>
    <property type="project" value="UniProtKB-SubCell"/>
</dbReference>
<sequence length="325" mass="37071">MLSQTSTEALLSATYVENYLDCVENLPNDLQRHLSRMRELDVTYRECLRDAETHLAVCIGPSTEERRRGRAAIRLQTALVAAQEIGDEKLQVVQLLQDLIDNKQRSLDGDHKKLISCLEVNTNGTTKEPSPPQPPESRAVEKETNVQQVQPQHVPPPPPPERTTEKEKEKAEKDKSGGERWSKRARRSRTTTGAATDGADSSERDSERHTHNTQHKKGITSKKKKRKARQTAQRSETPPEEADAIDPDEPRYCLCDQISFGEMILCDNDLCPIEWFHFSCVSLTTKPKGKWFCPKCRGDRPNVMKPKGQFLKELERYNREKEEKA</sequence>
<evidence type="ECO:0000256" key="11">
    <source>
        <dbReference type="SAM" id="MobiDB-lite"/>
    </source>
</evidence>
<feature type="compositionally biased region" description="Basic residues" evidence="11">
    <location>
        <begin position="211"/>
        <end position="229"/>
    </location>
</feature>
<feature type="compositionally biased region" description="Polar residues" evidence="11">
    <location>
        <begin position="119"/>
        <end position="128"/>
    </location>
</feature>
<dbReference type="CDD" id="cd16857">
    <property type="entry name" value="ING_ING1_2"/>
    <property type="match status" value="1"/>
</dbReference>
<feature type="binding site" evidence="8">
    <location>
        <position position="277"/>
    </location>
    <ligand>
        <name>Zn(2+)</name>
        <dbReference type="ChEBI" id="CHEBI:29105"/>
        <label>1</label>
    </ligand>
</feature>
<evidence type="ECO:0000256" key="10">
    <source>
        <dbReference type="RuleBase" id="RU361213"/>
    </source>
</evidence>
<reference evidence="13" key="1">
    <citation type="submission" date="2022-03" db="EMBL/GenBank/DDBJ databases">
        <authorList>
            <person name="Lindestad O."/>
        </authorList>
    </citation>
    <scope>NUCLEOTIDE SEQUENCE</scope>
</reference>
<feature type="binding site" evidence="8">
    <location>
        <position position="255"/>
    </location>
    <ligand>
        <name>Zn(2+)</name>
        <dbReference type="ChEBI" id="CHEBI:29105"/>
        <label>1</label>
    </ligand>
</feature>
<dbReference type="Proteomes" id="UP000838756">
    <property type="component" value="Unassembled WGS sequence"/>
</dbReference>
<evidence type="ECO:0000256" key="3">
    <source>
        <dbReference type="ARBA" id="ARBA00022723"/>
    </source>
</evidence>
<proteinExistence type="inferred from homology"/>
<feature type="site" description="Histone H3K4me3 binding" evidence="7">
    <location>
        <position position="275"/>
    </location>
</feature>
<feature type="region of interest" description="Disordered" evidence="11">
    <location>
        <begin position="119"/>
        <end position="248"/>
    </location>
</feature>
<evidence type="ECO:0000313" key="13">
    <source>
        <dbReference type="EMBL" id="CAH2230373.1"/>
    </source>
</evidence>